<feature type="region of interest" description="Disordered" evidence="2">
    <location>
        <begin position="1"/>
        <end position="36"/>
    </location>
</feature>
<gene>
    <name evidence="3" type="ORF">I8752_00235</name>
</gene>
<evidence type="ECO:0000256" key="1">
    <source>
        <dbReference type="SAM" id="Coils"/>
    </source>
</evidence>
<name>A0A8J7HYD1_9NOST</name>
<keyword evidence="4" id="KW-1185">Reference proteome</keyword>
<dbReference type="EMBL" id="JAECZA010000001">
    <property type="protein sequence ID" value="MBH8571480.1"/>
    <property type="molecule type" value="Genomic_DNA"/>
</dbReference>
<sequence length="202" mass="23717">MNPPEEYMNNNLGQLREGESNQEITKQLSSDNSISESNSLDKVREILFGSQVREVEKRFARLEERLVKEFTDVRDETRKRLDALEIYLKKEVDSLTERLKNEQTERNAAVQTLSEEHRNIAISLEKKFAQFDEKTTNSQRDLREQILNQSKSLQDDLRQKYEEILALLEREAQELRRDKIDSSKLAALFTDLAIRLNTQNKS</sequence>
<feature type="coiled-coil region" evidence="1">
    <location>
        <begin position="143"/>
        <end position="185"/>
    </location>
</feature>
<reference evidence="3 4" key="1">
    <citation type="journal article" date="2021" name="Int. J. Syst. Evol. Microbiol.">
        <title>Amazonocrinis nigriterrae gen. nov., sp. nov., Atlanticothrix silvestris gen. nov., sp. nov. and Dendronalium phyllosphericum gen. nov., sp. nov., nostocacean cyanobacteria from Brazilian environments.</title>
        <authorList>
            <person name="Alvarenga D.O."/>
            <person name="Andreote A.P.D."/>
            <person name="Branco L.H.Z."/>
            <person name="Delbaje E."/>
            <person name="Cruz R.B."/>
            <person name="Varani A.M."/>
            <person name="Fiore M.F."/>
        </authorList>
    </citation>
    <scope>NUCLEOTIDE SEQUENCE [LARGE SCALE GENOMIC DNA]</scope>
    <source>
        <strain evidence="3 4">CENA369</strain>
    </source>
</reference>
<comment type="caution">
    <text evidence="3">The sequence shown here is derived from an EMBL/GenBank/DDBJ whole genome shotgun (WGS) entry which is preliminary data.</text>
</comment>
<protein>
    <submittedName>
        <fullName evidence="3">Uncharacterized protein</fullName>
    </submittedName>
</protein>
<keyword evidence="1" id="KW-0175">Coiled coil</keyword>
<proteinExistence type="predicted"/>
<dbReference type="AlphaFoldDB" id="A0A8J7HYD1"/>
<dbReference type="SUPFAM" id="SSF58113">
    <property type="entry name" value="Apolipoprotein A-I"/>
    <property type="match status" value="1"/>
</dbReference>
<evidence type="ECO:0000313" key="4">
    <source>
        <dbReference type="Proteomes" id="UP000662314"/>
    </source>
</evidence>
<evidence type="ECO:0000313" key="3">
    <source>
        <dbReference type="EMBL" id="MBH8571480.1"/>
    </source>
</evidence>
<dbReference type="RefSeq" id="WP_214430315.1">
    <property type="nucleotide sequence ID" value="NZ_CAWPUQ010000001.1"/>
</dbReference>
<evidence type="ECO:0000256" key="2">
    <source>
        <dbReference type="SAM" id="MobiDB-lite"/>
    </source>
</evidence>
<accession>A0A8J7HYD1</accession>
<dbReference type="Proteomes" id="UP000662314">
    <property type="component" value="Unassembled WGS sequence"/>
</dbReference>
<organism evidence="3 4">
    <name type="scientific">Dendronalium phyllosphericum CENA369</name>
    <dbReference type="NCBI Taxonomy" id="1725256"/>
    <lineage>
        <taxon>Bacteria</taxon>
        <taxon>Bacillati</taxon>
        <taxon>Cyanobacteriota</taxon>
        <taxon>Cyanophyceae</taxon>
        <taxon>Nostocales</taxon>
        <taxon>Nostocaceae</taxon>
        <taxon>Dendronalium</taxon>
        <taxon>Dendronalium phyllosphericum</taxon>
    </lineage>
</organism>